<gene>
    <name evidence="1" type="ORF">QAD02_015303</name>
</gene>
<sequence>MSSNGRVPTFKSSQDSSTIGGQPCNTSLDDGRAVTDAVHERFRYDSVFCDNCKEQFIGNEISISQHFNKSHPADVKCIYCSGKVYSYYKVRDDDNKAKKIHYHRCRDWL</sequence>
<keyword evidence="2" id="KW-1185">Reference proteome</keyword>
<proteinExistence type="predicted"/>
<dbReference type="EMBL" id="CM056742">
    <property type="protein sequence ID" value="KAJ8679516.1"/>
    <property type="molecule type" value="Genomic_DNA"/>
</dbReference>
<reference evidence="1" key="1">
    <citation type="submission" date="2023-04" db="EMBL/GenBank/DDBJ databases">
        <title>A chromosome-level genome assembly of the parasitoid wasp Eretmocerus hayati.</title>
        <authorList>
            <person name="Zhong Y."/>
            <person name="Liu S."/>
            <person name="Liu Y."/>
        </authorList>
    </citation>
    <scope>NUCLEOTIDE SEQUENCE</scope>
    <source>
        <strain evidence="1">ZJU_SS_LIU_2023</strain>
    </source>
</reference>
<evidence type="ECO:0000313" key="1">
    <source>
        <dbReference type="EMBL" id="KAJ8679516.1"/>
    </source>
</evidence>
<comment type="caution">
    <text evidence="1">The sequence shown here is derived from an EMBL/GenBank/DDBJ whole genome shotgun (WGS) entry which is preliminary data.</text>
</comment>
<organism evidence="1 2">
    <name type="scientific">Eretmocerus hayati</name>
    <dbReference type="NCBI Taxonomy" id="131215"/>
    <lineage>
        <taxon>Eukaryota</taxon>
        <taxon>Metazoa</taxon>
        <taxon>Ecdysozoa</taxon>
        <taxon>Arthropoda</taxon>
        <taxon>Hexapoda</taxon>
        <taxon>Insecta</taxon>
        <taxon>Pterygota</taxon>
        <taxon>Neoptera</taxon>
        <taxon>Endopterygota</taxon>
        <taxon>Hymenoptera</taxon>
        <taxon>Apocrita</taxon>
        <taxon>Proctotrupomorpha</taxon>
        <taxon>Chalcidoidea</taxon>
        <taxon>Aphelinidae</taxon>
        <taxon>Aphelininae</taxon>
        <taxon>Eretmocerus</taxon>
    </lineage>
</organism>
<evidence type="ECO:0000313" key="2">
    <source>
        <dbReference type="Proteomes" id="UP001239111"/>
    </source>
</evidence>
<name>A0ACC2P938_9HYME</name>
<dbReference type="Proteomes" id="UP001239111">
    <property type="component" value="Chromosome 2"/>
</dbReference>
<protein>
    <submittedName>
        <fullName evidence="1">Uncharacterized protein</fullName>
    </submittedName>
</protein>
<accession>A0ACC2P938</accession>